<keyword evidence="4 11" id="KW-0436">Ligase</keyword>
<accession>W8GJM4</accession>
<keyword evidence="6 11" id="KW-0067">ATP-binding</keyword>
<gene>
    <name evidence="14" type="primary">leuS</name>
    <name evidence="14" type="ORF">X271_00316</name>
</gene>
<dbReference type="FunFam" id="1.10.730.10:FF:000002">
    <property type="entry name" value="Leucine--tRNA ligase"/>
    <property type="match status" value="1"/>
</dbReference>
<dbReference type="Pfam" id="PF00133">
    <property type="entry name" value="tRNA-synt_1"/>
    <property type="match status" value="1"/>
</dbReference>
<dbReference type="eggNOG" id="COG0495">
    <property type="taxonomic scope" value="Bacteria"/>
</dbReference>
<evidence type="ECO:0000313" key="15">
    <source>
        <dbReference type="Proteomes" id="UP000019450"/>
    </source>
</evidence>
<dbReference type="Gene3D" id="3.40.50.620">
    <property type="entry name" value="HUPs"/>
    <property type="match status" value="1"/>
</dbReference>
<dbReference type="HOGENOM" id="CLU_004427_0_0_14"/>
<dbReference type="GO" id="GO:0005829">
    <property type="term" value="C:cytosol"/>
    <property type="evidence" value="ECO:0007669"/>
    <property type="project" value="TreeGrafter"/>
</dbReference>
<reference evidence="14 15" key="1">
    <citation type="journal article" date="2014" name="Genome Biol. Evol.">
        <title>Phylogenomics of "Candidatus Hepatoplasma crinochetorum," a Lineage of Mollicutes Associated with Noninsect Arthropods.</title>
        <authorList>
            <person name="Leclercq S."/>
            <person name="Dittmer J."/>
            <person name="Bouchon D."/>
            <person name="Cordaux R."/>
        </authorList>
    </citation>
    <scope>NUCLEOTIDE SEQUENCE [LARGE SCALE GENOMIC DNA]</scope>
    <source>
        <strain evidence="14 15">Av</strain>
    </source>
</reference>
<keyword evidence="15" id="KW-1185">Reference proteome</keyword>
<dbReference type="Proteomes" id="UP000019450">
    <property type="component" value="Chromosome"/>
</dbReference>
<dbReference type="InterPro" id="IPR002300">
    <property type="entry name" value="aa-tRNA-synth_Ia"/>
</dbReference>
<dbReference type="GO" id="GO:0006429">
    <property type="term" value="P:leucyl-tRNA aminoacylation"/>
    <property type="evidence" value="ECO:0007669"/>
    <property type="project" value="InterPro"/>
</dbReference>
<evidence type="ECO:0000259" key="13">
    <source>
        <dbReference type="Pfam" id="PF08264"/>
    </source>
</evidence>
<keyword evidence="3" id="KW-0963">Cytoplasm</keyword>
<dbReference type="InterPro" id="IPR001412">
    <property type="entry name" value="aa-tRNA-synth_I_CS"/>
</dbReference>
<dbReference type="PATRIC" id="fig|1427984.3.peg.304"/>
<dbReference type="PANTHER" id="PTHR43740:SF2">
    <property type="entry name" value="LEUCINE--TRNA LIGASE, MITOCHONDRIAL"/>
    <property type="match status" value="1"/>
</dbReference>
<keyword evidence="7 11" id="KW-0648">Protein biosynthesis</keyword>
<dbReference type="STRING" id="1427984.X271_00316"/>
<evidence type="ECO:0000256" key="1">
    <source>
        <dbReference type="ARBA" id="ARBA00005594"/>
    </source>
</evidence>
<dbReference type="Gene3D" id="1.10.730.10">
    <property type="entry name" value="Isoleucyl-tRNA Synthetase, Domain 1"/>
    <property type="match status" value="1"/>
</dbReference>
<dbReference type="EC" id="6.1.1.4" evidence="2"/>
<dbReference type="InterPro" id="IPR014729">
    <property type="entry name" value="Rossmann-like_a/b/a_fold"/>
</dbReference>
<dbReference type="EMBL" id="CP006932">
    <property type="protein sequence ID" value="AHK22422.1"/>
    <property type="molecule type" value="Genomic_DNA"/>
</dbReference>
<proteinExistence type="inferred from homology"/>
<keyword evidence="8 11" id="KW-0030">Aminoacyl-tRNA synthetase</keyword>
<evidence type="ECO:0000256" key="8">
    <source>
        <dbReference type="ARBA" id="ARBA00023146"/>
    </source>
</evidence>
<comment type="catalytic activity">
    <reaction evidence="10">
        <text>tRNA(Leu) + L-leucine + ATP = L-leucyl-tRNA(Leu) + AMP + diphosphate</text>
        <dbReference type="Rhea" id="RHEA:11688"/>
        <dbReference type="Rhea" id="RHEA-COMP:9613"/>
        <dbReference type="Rhea" id="RHEA-COMP:9622"/>
        <dbReference type="ChEBI" id="CHEBI:30616"/>
        <dbReference type="ChEBI" id="CHEBI:33019"/>
        <dbReference type="ChEBI" id="CHEBI:57427"/>
        <dbReference type="ChEBI" id="CHEBI:78442"/>
        <dbReference type="ChEBI" id="CHEBI:78494"/>
        <dbReference type="ChEBI" id="CHEBI:456215"/>
        <dbReference type="EC" id="6.1.1.4"/>
    </reaction>
</comment>
<evidence type="ECO:0000256" key="5">
    <source>
        <dbReference type="ARBA" id="ARBA00022741"/>
    </source>
</evidence>
<sequence length="639" mass="76038">MEKKFDHLLIEKKWQNHWDKYNIFYTNLNSKKNKYYTLDMFPYPSGAGLHVGHPEGYTATDIIARMKKMQGYEVLHPIGFDAFGLPAEQYAIKTGNSPIEFTNKNINNFRNQLKKFGFSFDWTKEINTTDKNYFKITQVIFAMLYKNGLAELKEIDVNWSPSLNTVLANEEVILNKKGERVSERDELPVYNKKMKQWVLKITKYADRLFKGLSYLDWPESVKNLQKNWIYLKDHNDNFTDKLHLKDWIFARQRYWGEPFPIIHFENGEIYLIPEEEYPIELPNIKNYNFNQDGKPALSHAKNWINVEINGKKGTRDLNTMPQWAGSCWYYIAYLLKKDDQTYLDLNSIEAKKIINKWLPVDLYIGGQEHAVLHLLYARFWHLFLYDQKITKVKEPFICLFNQGMILGPNGQKMSKSKGNIINPDLIIEKYGADTLRVYLMFMGPLADDKPWSEESINGIYNWLQRVYRLFVDETNLKIVKEADQEMKEKFNKFLIKIEKDFEHLKFNTAISEMMIFVNFFYKKKNITKNIRISFLKILSCYAPHISEEIAFLTEKKIINFFNQTWPKKYTIKKKEQNKIYLVQINGKIRGKILEENSINIKNISELKKYLENNFKKYFQDKSDYKLRIIKDKIIVIDFK</sequence>
<dbReference type="InterPro" id="IPR002302">
    <property type="entry name" value="Leu-tRNA-ligase"/>
</dbReference>
<dbReference type="SUPFAM" id="SSF52374">
    <property type="entry name" value="Nucleotidylyl transferase"/>
    <property type="match status" value="1"/>
</dbReference>
<comment type="similarity">
    <text evidence="1 11">Belongs to the class-I aminoacyl-tRNA synthetase family.</text>
</comment>
<evidence type="ECO:0000256" key="2">
    <source>
        <dbReference type="ARBA" id="ARBA00013164"/>
    </source>
</evidence>
<dbReference type="KEGG" id="hcr:X271_00316"/>
<evidence type="ECO:0000256" key="3">
    <source>
        <dbReference type="ARBA" id="ARBA00022490"/>
    </source>
</evidence>
<evidence type="ECO:0000259" key="12">
    <source>
        <dbReference type="Pfam" id="PF00133"/>
    </source>
</evidence>
<organism evidence="14 15">
    <name type="scientific">Candidatus Hepatoplasma crinochetorum Av</name>
    <dbReference type="NCBI Taxonomy" id="1427984"/>
    <lineage>
        <taxon>Bacteria</taxon>
        <taxon>Bacillati</taxon>
        <taxon>Mycoplasmatota</taxon>
        <taxon>Mollicutes</taxon>
        <taxon>Candidatus Hepatoplasmataceae</taxon>
        <taxon>Candidatus Hepatoplasma</taxon>
    </lineage>
</organism>
<dbReference type="PRINTS" id="PR00985">
    <property type="entry name" value="TRNASYNTHLEU"/>
</dbReference>
<dbReference type="InterPro" id="IPR009080">
    <property type="entry name" value="tRNAsynth_Ia_anticodon-bd"/>
</dbReference>
<dbReference type="FunFam" id="3.40.50.620:FF:000077">
    <property type="entry name" value="Leucine--tRNA ligase"/>
    <property type="match status" value="1"/>
</dbReference>
<dbReference type="CDD" id="cd07958">
    <property type="entry name" value="Anticodon_Ia_Leu_BEm"/>
    <property type="match status" value="1"/>
</dbReference>
<name>W8GJM4_9MOLU</name>
<evidence type="ECO:0000256" key="6">
    <source>
        <dbReference type="ARBA" id="ARBA00022840"/>
    </source>
</evidence>
<dbReference type="SUPFAM" id="SSF47323">
    <property type="entry name" value="Anticodon-binding domain of a subclass of class I aminoacyl-tRNA synthetases"/>
    <property type="match status" value="1"/>
</dbReference>
<dbReference type="InterPro" id="IPR013155">
    <property type="entry name" value="M/V/L/I-tRNA-synth_anticd-bd"/>
</dbReference>
<evidence type="ECO:0000256" key="11">
    <source>
        <dbReference type="RuleBase" id="RU363035"/>
    </source>
</evidence>
<dbReference type="GO" id="GO:0004823">
    <property type="term" value="F:leucine-tRNA ligase activity"/>
    <property type="evidence" value="ECO:0007669"/>
    <property type="project" value="UniProtKB-EC"/>
</dbReference>
<keyword evidence="5 11" id="KW-0547">Nucleotide-binding</keyword>
<feature type="domain" description="Aminoacyl-tRNA synthetase class Ia" evidence="12">
    <location>
        <begin position="13"/>
        <end position="448"/>
    </location>
</feature>
<evidence type="ECO:0000256" key="9">
    <source>
        <dbReference type="ARBA" id="ARBA00030520"/>
    </source>
</evidence>
<dbReference type="PANTHER" id="PTHR43740">
    <property type="entry name" value="LEUCYL-TRNA SYNTHETASE"/>
    <property type="match status" value="1"/>
</dbReference>
<dbReference type="AlphaFoldDB" id="W8GJM4"/>
<dbReference type="CDD" id="cd00812">
    <property type="entry name" value="LeuRS_core"/>
    <property type="match status" value="1"/>
</dbReference>
<dbReference type="Pfam" id="PF08264">
    <property type="entry name" value="Anticodon_1"/>
    <property type="match status" value="1"/>
</dbReference>
<evidence type="ECO:0000256" key="7">
    <source>
        <dbReference type="ARBA" id="ARBA00022917"/>
    </source>
</evidence>
<dbReference type="OrthoDB" id="9810365at2"/>
<dbReference type="GO" id="GO:0005524">
    <property type="term" value="F:ATP binding"/>
    <property type="evidence" value="ECO:0007669"/>
    <property type="project" value="UniProtKB-KW"/>
</dbReference>
<evidence type="ECO:0000256" key="10">
    <source>
        <dbReference type="ARBA" id="ARBA00047469"/>
    </source>
</evidence>
<evidence type="ECO:0000256" key="4">
    <source>
        <dbReference type="ARBA" id="ARBA00022598"/>
    </source>
</evidence>
<feature type="domain" description="Methionyl/Valyl/Leucyl/Isoleucyl-tRNA synthetase anticodon-binding" evidence="13">
    <location>
        <begin position="483"/>
        <end position="593"/>
    </location>
</feature>
<dbReference type="PROSITE" id="PS00178">
    <property type="entry name" value="AA_TRNA_LIGASE_I"/>
    <property type="match status" value="1"/>
</dbReference>
<evidence type="ECO:0000313" key="14">
    <source>
        <dbReference type="EMBL" id="AHK22422.1"/>
    </source>
</evidence>
<protein>
    <recommendedName>
        <fullName evidence="2">leucine--tRNA ligase</fullName>
        <ecNumber evidence="2">6.1.1.4</ecNumber>
    </recommendedName>
    <alternativeName>
        <fullName evidence="9">Leucyl-tRNA synthetase</fullName>
    </alternativeName>
</protein>